<dbReference type="Proteomes" id="UP000308652">
    <property type="component" value="Unassembled WGS sequence"/>
</dbReference>
<feature type="compositionally biased region" description="Low complexity" evidence="3">
    <location>
        <begin position="734"/>
        <end position="743"/>
    </location>
</feature>
<dbReference type="PANTHER" id="PTHR23176:SF134">
    <property type="entry name" value="RHO-TYPE GTPASE-ACTIVATING PROTEIN"/>
    <property type="match status" value="1"/>
</dbReference>
<dbReference type="PROSITE" id="PS50238">
    <property type="entry name" value="RHOGAP"/>
    <property type="match status" value="1"/>
</dbReference>
<dbReference type="InterPro" id="IPR027267">
    <property type="entry name" value="AH/BAR_dom_sf"/>
</dbReference>
<evidence type="ECO:0000256" key="1">
    <source>
        <dbReference type="ARBA" id="ARBA00022468"/>
    </source>
</evidence>
<keyword evidence="1" id="KW-0343">GTPase activation</keyword>
<evidence type="ECO:0000313" key="7">
    <source>
        <dbReference type="Proteomes" id="UP000308652"/>
    </source>
</evidence>
<dbReference type="OrthoDB" id="79452at2759"/>
<feature type="compositionally biased region" description="Polar residues" evidence="3">
    <location>
        <begin position="755"/>
        <end position="765"/>
    </location>
</feature>
<feature type="region of interest" description="Disordered" evidence="3">
    <location>
        <begin position="634"/>
        <end position="703"/>
    </location>
</feature>
<dbReference type="GO" id="GO:0005096">
    <property type="term" value="F:GTPase activator activity"/>
    <property type="evidence" value="ECO:0007669"/>
    <property type="project" value="UniProtKB-KW"/>
</dbReference>
<name>A0A5C3LW75_9AGAR</name>
<protein>
    <recommendedName>
        <fullName evidence="8">Rho-GAP domain-containing protein</fullName>
    </recommendedName>
</protein>
<feature type="region of interest" description="Disordered" evidence="3">
    <location>
        <begin position="185"/>
        <end position="234"/>
    </location>
</feature>
<dbReference type="PANTHER" id="PTHR23176">
    <property type="entry name" value="RHO/RAC/CDC GTPASE-ACTIVATING PROTEIN"/>
    <property type="match status" value="1"/>
</dbReference>
<dbReference type="SMART" id="SM00324">
    <property type="entry name" value="RhoGAP"/>
    <property type="match status" value="1"/>
</dbReference>
<evidence type="ECO:0000259" key="5">
    <source>
        <dbReference type="PROSITE" id="PS51741"/>
    </source>
</evidence>
<evidence type="ECO:0000313" key="6">
    <source>
        <dbReference type="EMBL" id="TFK36797.1"/>
    </source>
</evidence>
<dbReference type="Pfam" id="PF00611">
    <property type="entry name" value="FCH"/>
    <property type="match status" value="1"/>
</dbReference>
<dbReference type="InterPro" id="IPR050729">
    <property type="entry name" value="Rho-GAP"/>
</dbReference>
<gene>
    <name evidence="6" type="ORF">BDQ12DRAFT_685895</name>
</gene>
<dbReference type="InterPro" id="IPR001060">
    <property type="entry name" value="FCH_dom"/>
</dbReference>
<feature type="domain" description="Rho-GAP" evidence="4">
    <location>
        <begin position="395"/>
        <end position="590"/>
    </location>
</feature>
<sequence>MDPPPQSSRPSLSDVPIATQGPIPLFDIQLRFLSDSYLSFFQERKRIEEAYVDSLKKLHRKIKSVDASLDDRGDLSTTRSAWNEVLENVDREAQARQAFCSALASDVINPLTSLKETQERTRKRIKEDLKDSGAAYNEYAESVLPKLKSKYTKKFSEVEEQKRVAAAPPPLPSPAIGAENQNRELGLANSKPNPSNTSRPIVTAPQPLRALDRRPSGSAPGGRNRSPSSSTAFSDLAHQGKRQLNQLIGFLDKGGSVKESLGGRENPALRTVRAKRDADEADREYRKGVHWLETLRLRRTKILESGYNSLEMFVEESSQTVKKALQRYTDNMLATSTTQTQLSSHARSIVEKISPEKDVAKVKANIPRSLASAIPEPILYQHGQVGECNDLIFGFSLVDYATAKGLQDGDIPRIIHICIEEIDRRGLDSEGIYRVSGRHAVVHALQHDIEKDESKFQFNPQKDDVYAVASVLQLYLRELPEPIFKFPLQDRLQHTESRAEHISNNFLLLRSKMRRLPPVHQATLKAIVEHLARVAAHSEKNKMDPKNLAIVFGGIFGEDELPKGGEGLLNVRTWKDSLMEDLIMNAHILFEDNGAPHSPPLPPTPAGEPVPHYPYGSKTTKVATVPPVSPVMGVVPASSSPQDFTPRLPTRPISSIHPSSRANPTTPTPNRNRPDLAVPLVHDSPMFDETTPHESSVSTITDDTESLILSHEDDILYENKDLPRIKETHSRNPSSLSSSSSSSFRPGHPQVGHELSQSTPSDPFA</sequence>
<dbReference type="PROSITE" id="PS51741">
    <property type="entry name" value="F_BAR"/>
    <property type="match status" value="1"/>
</dbReference>
<evidence type="ECO:0000256" key="2">
    <source>
        <dbReference type="PROSITE-ProRule" id="PRU01077"/>
    </source>
</evidence>
<organism evidence="6 7">
    <name type="scientific">Crucibulum laeve</name>
    <dbReference type="NCBI Taxonomy" id="68775"/>
    <lineage>
        <taxon>Eukaryota</taxon>
        <taxon>Fungi</taxon>
        <taxon>Dikarya</taxon>
        <taxon>Basidiomycota</taxon>
        <taxon>Agaricomycotina</taxon>
        <taxon>Agaricomycetes</taxon>
        <taxon>Agaricomycetidae</taxon>
        <taxon>Agaricales</taxon>
        <taxon>Agaricineae</taxon>
        <taxon>Nidulariaceae</taxon>
        <taxon>Crucibulum</taxon>
    </lineage>
</organism>
<reference evidence="6 7" key="1">
    <citation type="journal article" date="2019" name="Nat. Ecol. Evol.">
        <title>Megaphylogeny resolves global patterns of mushroom evolution.</title>
        <authorList>
            <person name="Varga T."/>
            <person name="Krizsan K."/>
            <person name="Foldi C."/>
            <person name="Dima B."/>
            <person name="Sanchez-Garcia M."/>
            <person name="Sanchez-Ramirez S."/>
            <person name="Szollosi G.J."/>
            <person name="Szarkandi J.G."/>
            <person name="Papp V."/>
            <person name="Albert L."/>
            <person name="Andreopoulos W."/>
            <person name="Angelini C."/>
            <person name="Antonin V."/>
            <person name="Barry K.W."/>
            <person name="Bougher N.L."/>
            <person name="Buchanan P."/>
            <person name="Buyck B."/>
            <person name="Bense V."/>
            <person name="Catcheside P."/>
            <person name="Chovatia M."/>
            <person name="Cooper J."/>
            <person name="Damon W."/>
            <person name="Desjardin D."/>
            <person name="Finy P."/>
            <person name="Geml J."/>
            <person name="Haridas S."/>
            <person name="Hughes K."/>
            <person name="Justo A."/>
            <person name="Karasinski D."/>
            <person name="Kautmanova I."/>
            <person name="Kiss B."/>
            <person name="Kocsube S."/>
            <person name="Kotiranta H."/>
            <person name="LaButti K.M."/>
            <person name="Lechner B.E."/>
            <person name="Liimatainen K."/>
            <person name="Lipzen A."/>
            <person name="Lukacs Z."/>
            <person name="Mihaltcheva S."/>
            <person name="Morgado L.N."/>
            <person name="Niskanen T."/>
            <person name="Noordeloos M.E."/>
            <person name="Ohm R.A."/>
            <person name="Ortiz-Santana B."/>
            <person name="Ovrebo C."/>
            <person name="Racz N."/>
            <person name="Riley R."/>
            <person name="Savchenko A."/>
            <person name="Shiryaev A."/>
            <person name="Soop K."/>
            <person name="Spirin V."/>
            <person name="Szebenyi C."/>
            <person name="Tomsovsky M."/>
            <person name="Tulloss R.E."/>
            <person name="Uehling J."/>
            <person name="Grigoriev I.V."/>
            <person name="Vagvolgyi C."/>
            <person name="Papp T."/>
            <person name="Martin F.M."/>
            <person name="Miettinen O."/>
            <person name="Hibbett D.S."/>
            <person name="Nagy L.G."/>
        </authorList>
    </citation>
    <scope>NUCLEOTIDE SEQUENCE [LARGE SCALE GENOMIC DNA]</scope>
    <source>
        <strain evidence="6 7">CBS 166.37</strain>
    </source>
</reference>
<dbReference type="Pfam" id="PF00620">
    <property type="entry name" value="RhoGAP"/>
    <property type="match status" value="1"/>
</dbReference>
<dbReference type="GO" id="GO:0007165">
    <property type="term" value="P:signal transduction"/>
    <property type="evidence" value="ECO:0007669"/>
    <property type="project" value="InterPro"/>
</dbReference>
<dbReference type="InterPro" id="IPR000198">
    <property type="entry name" value="RhoGAP_dom"/>
</dbReference>
<dbReference type="Gene3D" id="1.20.1270.60">
    <property type="entry name" value="Arfaptin homology (AH) domain/BAR domain"/>
    <property type="match status" value="1"/>
</dbReference>
<proteinExistence type="predicted"/>
<feature type="region of interest" description="Disordered" evidence="3">
    <location>
        <begin position="720"/>
        <end position="765"/>
    </location>
</feature>
<feature type="compositionally biased region" description="Basic and acidic residues" evidence="3">
    <location>
        <begin position="720"/>
        <end position="730"/>
    </location>
</feature>
<dbReference type="SUPFAM" id="SSF48350">
    <property type="entry name" value="GTPase activation domain, GAP"/>
    <property type="match status" value="1"/>
</dbReference>
<dbReference type="AlphaFoldDB" id="A0A5C3LW75"/>
<dbReference type="GO" id="GO:0005737">
    <property type="term" value="C:cytoplasm"/>
    <property type="evidence" value="ECO:0007669"/>
    <property type="project" value="TreeGrafter"/>
</dbReference>
<keyword evidence="7" id="KW-1185">Reference proteome</keyword>
<accession>A0A5C3LW75</accession>
<evidence type="ECO:0000259" key="4">
    <source>
        <dbReference type="PROSITE" id="PS50238"/>
    </source>
</evidence>
<dbReference type="STRING" id="68775.A0A5C3LW75"/>
<dbReference type="InterPro" id="IPR031160">
    <property type="entry name" value="F_BAR_dom"/>
</dbReference>
<feature type="domain" description="F-BAR" evidence="5">
    <location>
        <begin position="5"/>
        <end position="358"/>
    </location>
</feature>
<feature type="compositionally biased region" description="Polar residues" evidence="3">
    <location>
        <begin position="190"/>
        <end position="200"/>
    </location>
</feature>
<evidence type="ECO:0000256" key="3">
    <source>
        <dbReference type="SAM" id="MobiDB-lite"/>
    </source>
</evidence>
<dbReference type="EMBL" id="ML213611">
    <property type="protein sequence ID" value="TFK36797.1"/>
    <property type="molecule type" value="Genomic_DNA"/>
</dbReference>
<keyword evidence="2" id="KW-0175">Coiled coil</keyword>
<feature type="compositionally biased region" description="Low complexity" evidence="3">
    <location>
        <begin position="658"/>
        <end position="671"/>
    </location>
</feature>
<evidence type="ECO:0008006" key="8">
    <source>
        <dbReference type="Google" id="ProtNLM"/>
    </source>
</evidence>
<dbReference type="Gene3D" id="1.10.555.10">
    <property type="entry name" value="Rho GTPase activation protein"/>
    <property type="match status" value="1"/>
</dbReference>
<dbReference type="InterPro" id="IPR008936">
    <property type="entry name" value="Rho_GTPase_activation_prot"/>
</dbReference>
<dbReference type="SUPFAM" id="SSF103657">
    <property type="entry name" value="BAR/IMD domain-like"/>
    <property type="match status" value="1"/>
</dbReference>